<proteinExistence type="predicted"/>
<gene>
    <name evidence="2" type="ORF">ORAREDHAP_LOCUS26268</name>
</gene>
<keyword evidence="3" id="KW-1185">Reference proteome</keyword>
<dbReference type="InterPro" id="IPR004046">
    <property type="entry name" value="GST_C"/>
</dbReference>
<dbReference type="PANTHER" id="PTHR11260:SF781">
    <property type="entry name" value="GLUTATHIONE S-TRANSFERASE U19"/>
    <property type="match status" value="1"/>
</dbReference>
<organism evidence="2 3">
    <name type="scientific">Prunus armeniaca</name>
    <name type="common">Apricot</name>
    <name type="synonym">Armeniaca vulgaris</name>
    <dbReference type="NCBI Taxonomy" id="36596"/>
    <lineage>
        <taxon>Eukaryota</taxon>
        <taxon>Viridiplantae</taxon>
        <taxon>Streptophyta</taxon>
        <taxon>Embryophyta</taxon>
        <taxon>Tracheophyta</taxon>
        <taxon>Spermatophyta</taxon>
        <taxon>Magnoliopsida</taxon>
        <taxon>eudicotyledons</taxon>
        <taxon>Gunneridae</taxon>
        <taxon>Pentapetalae</taxon>
        <taxon>rosids</taxon>
        <taxon>fabids</taxon>
        <taxon>Rosales</taxon>
        <taxon>Rosaceae</taxon>
        <taxon>Amygdaloideae</taxon>
        <taxon>Amygdaleae</taxon>
        <taxon>Prunus</taxon>
    </lineage>
</organism>
<dbReference type="GO" id="GO:0006749">
    <property type="term" value="P:glutathione metabolic process"/>
    <property type="evidence" value="ECO:0007669"/>
    <property type="project" value="InterPro"/>
</dbReference>
<dbReference type="Pfam" id="PF00043">
    <property type="entry name" value="GST_C"/>
    <property type="match status" value="1"/>
</dbReference>
<evidence type="ECO:0000313" key="3">
    <source>
        <dbReference type="Proteomes" id="UP000507245"/>
    </source>
</evidence>
<dbReference type="OrthoDB" id="1190655at2759"/>
<protein>
    <recommendedName>
        <fullName evidence="1">GST C-terminal domain-containing protein</fullName>
    </recommendedName>
</protein>
<dbReference type="FunFam" id="1.20.1050.10:FF:000018">
    <property type="entry name" value="Glutathione S-transferase U20"/>
    <property type="match status" value="1"/>
</dbReference>
<reference evidence="3" key="1">
    <citation type="journal article" date="2020" name="Genome Biol.">
        <title>Gamete binning: chromosome-level and haplotype-resolved genome assembly enabled by high-throughput single-cell sequencing of gamete genomes.</title>
        <authorList>
            <person name="Campoy J.A."/>
            <person name="Sun H."/>
            <person name="Goel M."/>
            <person name="Jiao W.-B."/>
            <person name="Folz-Donahue K."/>
            <person name="Wang N."/>
            <person name="Rubio M."/>
            <person name="Liu C."/>
            <person name="Kukat C."/>
            <person name="Ruiz D."/>
            <person name="Huettel B."/>
            <person name="Schneeberger K."/>
        </authorList>
    </citation>
    <scope>NUCLEOTIDE SEQUENCE [LARGE SCALE GENOMIC DNA]</scope>
    <source>
        <strain evidence="3">cv. Rojo Pasion</strain>
    </source>
</reference>
<evidence type="ECO:0000313" key="2">
    <source>
        <dbReference type="EMBL" id="CAB4307516.1"/>
    </source>
</evidence>
<dbReference type="CDD" id="cd03185">
    <property type="entry name" value="GST_C_Tau"/>
    <property type="match status" value="1"/>
</dbReference>
<dbReference type="InterPro" id="IPR010987">
    <property type="entry name" value="Glutathione-S-Trfase_C-like"/>
</dbReference>
<evidence type="ECO:0000259" key="1">
    <source>
        <dbReference type="PROSITE" id="PS50405"/>
    </source>
</evidence>
<dbReference type="GO" id="GO:0005737">
    <property type="term" value="C:cytoplasm"/>
    <property type="evidence" value="ECO:0007669"/>
    <property type="project" value="TreeGrafter"/>
</dbReference>
<dbReference type="AlphaFoldDB" id="A0A6J5X0F4"/>
<dbReference type="SUPFAM" id="SSF47616">
    <property type="entry name" value="GST C-terminal domain-like"/>
    <property type="match status" value="1"/>
</dbReference>
<dbReference type="InterPro" id="IPR036282">
    <property type="entry name" value="Glutathione-S-Trfase_C_sf"/>
</dbReference>
<dbReference type="Gene3D" id="1.20.1050.10">
    <property type="match status" value="1"/>
</dbReference>
<dbReference type="InterPro" id="IPR045073">
    <property type="entry name" value="Omega/Tau-like"/>
</dbReference>
<feature type="domain" description="GST C-terminal" evidence="1">
    <location>
        <begin position="22"/>
        <end position="150"/>
    </location>
</feature>
<sequence>MQIIYGKVFCFVTKQAGKLPSDPYLGAQDRFWADFVDKKVYEIGRVLWTTKGEEQEAAKKEFLECIGLLEEKLGDKPYFGVETLGFVDVALIPFYSWFYVYKKLDNFSIEAEQPKFYAWAKRCMQKESVSKSLADQKAIYDLFLQRMKAREIDQ</sequence>
<dbReference type="Proteomes" id="UP000507245">
    <property type="component" value="Unassembled WGS sequence"/>
</dbReference>
<dbReference type="PANTHER" id="PTHR11260">
    <property type="entry name" value="GLUTATHIONE S-TRANSFERASE, GST, SUPERFAMILY, GST DOMAIN CONTAINING"/>
    <property type="match status" value="1"/>
</dbReference>
<name>A0A6J5X0F4_PRUAR</name>
<dbReference type="InterPro" id="IPR045074">
    <property type="entry name" value="GST_C_Tau"/>
</dbReference>
<dbReference type="EMBL" id="CAEKKB010000004">
    <property type="protein sequence ID" value="CAB4307516.1"/>
    <property type="molecule type" value="Genomic_DNA"/>
</dbReference>
<dbReference type="PROSITE" id="PS50405">
    <property type="entry name" value="GST_CTER"/>
    <property type="match status" value="1"/>
</dbReference>
<dbReference type="GO" id="GO:0004364">
    <property type="term" value="F:glutathione transferase activity"/>
    <property type="evidence" value="ECO:0007669"/>
    <property type="project" value="InterPro"/>
</dbReference>
<accession>A0A6J5X0F4</accession>